<evidence type="ECO:0000256" key="9">
    <source>
        <dbReference type="PROSITE-ProRule" id="PRU00091"/>
    </source>
</evidence>
<evidence type="ECO:0000256" key="8">
    <source>
        <dbReference type="PIRSR" id="PIRSR630564-2"/>
    </source>
</evidence>
<dbReference type="Gene3D" id="2.30.29.30">
    <property type="entry name" value="Pleckstrin-homology domain (PH domain)/Phosphotyrosine-binding domain (PTB)"/>
    <property type="match status" value="1"/>
</dbReference>
<feature type="domain" description="Myotubularin phosphatase" evidence="12">
    <location>
        <begin position="581"/>
        <end position="964"/>
    </location>
</feature>
<dbReference type="InterPro" id="IPR011011">
    <property type="entry name" value="Znf_FYVE_PHD"/>
</dbReference>
<keyword evidence="4 9" id="KW-0863">Zinc-finger</keyword>
<dbReference type="AlphaFoldDB" id="A0A6G0WK45"/>
<feature type="domain" description="FYVE-type" evidence="11">
    <location>
        <begin position="93"/>
        <end position="155"/>
    </location>
</feature>
<dbReference type="InterPro" id="IPR013083">
    <property type="entry name" value="Znf_RING/FYVE/PHD"/>
</dbReference>
<evidence type="ECO:0000256" key="4">
    <source>
        <dbReference type="ARBA" id="ARBA00022771"/>
    </source>
</evidence>
<dbReference type="SMART" id="SM00404">
    <property type="entry name" value="PTPc_motif"/>
    <property type="match status" value="1"/>
</dbReference>
<accession>A0A6G0WK45</accession>
<dbReference type="VEuPathDB" id="FungiDB:AeMF1_020690"/>
<keyword evidence="3" id="KW-0479">Metal-binding</keyword>
<dbReference type="InterPro" id="IPR011993">
    <property type="entry name" value="PH-like_dom_sf"/>
</dbReference>
<evidence type="ECO:0000313" key="14">
    <source>
        <dbReference type="Proteomes" id="UP000481153"/>
    </source>
</evidence>
<dbReference type="InterPro" id="IPR010569">
    <property type="entry name" value="Myotubularin-like_Pase_dom"/>
</dbReference>
<dbReference type="InterPro" id="IPR003595">
    <property type="entry name" value="Tyr_Pase_cat"/>
</dbReference>
<comment type="similarity">
    <text evidence="2">Belongs to the protein-tyrosine phosphatase family. Non-receptor class myotubularin subfamily.</text>
</comment>
<dbReference type="EMBL" id="VJMJ01000193">
    <property type="protein sequence ID" value="KAF0727639.1"/>
    <property type="molecule type" value="Genomic_DNA"/>
</dbReference>
<evidence type="ECO:0000256" key="3">
    <source>
        <dbReference type="ARBA" id="ARBA00022723"/>
    </source>
</evidence>
<dbReference type="PROSITE" id="PS50178">
    <property type="entry name" value="ZF_FYVE"/>
    <property type="match status" value="1"/>
</dbReference>
<dbReference type="PANTHER" id="PTHR10807:SF128">
    <property type="entry name" value="PHOSPHATIDYLINOSITOL-3,5-BISPHOSPHATE 3-PHOSPHATASE"/>
    <property type="match status" value="1"/>
</dbReference>
<protein>
    <submittedName>
        <fullName evidence="13">Uncharacterized protein</fullName>
    </submittedName>
</protein>
<dbReference type="GO" id="GO:0008270">
    <property type="term" value="F:zinc ion binding"/>
    <property type="evidence" value="ECO:0007669"/>
    <property type="project" value="UniProtKB-KW"/>
</dbReference>
<dbReference type="CDD" id="cd00065">
    <property type="entry name" value="FYVE_like_SF"/>
    <property type="match status" value="1"/>
</dbReference>
<evidence type="ECO:0000259" key="11">
    <source>
        <dbReference type="PROSITE" id="PS50178"/>
    </source>
</evidence>
<dbReference type="SUPFAM" id="SSF57903">
    <property type="entry name" value="FYVE/PHD zinc finger"/>
    <property type="match status" value="1"/>
</dbReference>
<evidence type="ECO:0000313" key="13">
    <source>
        <dbReference type="EMBL" id="KAF0727639.1"/>
    </source>
</evidence>
<feature type="active site" description="Phosphocysteine intermediate" evidence="7">
    <location>
        <position position="801"/>
    </location>
</feature>
<feature type="region of interest" description="Disordered" evidence="10">
    <location>
        <begin position="240"/>
        <end position="263"/>
    </location>
</feature>
<keyword evidence="6" id="KW-0472">Membrane</keyword>
<dbReference type="GO" id="GO:0016020">
    <property type="term" value="C:membrane"/>
    <property type="evidence" value="ECO:0007669"/>
    <property type="project" value="UniProtKB-SubCell"/>
</dbReference>
<evidence type="ECO:0000256" key="10">
    <source>
        <dbReference type="SAM" id="MobiDB-lite"/>
    </source>
</evidence>
<proteinExistence type="inferred from homology"/>
<dbReference type="PROSITE" id="PS51339">
    <property type="entry name" value="PPASE_MYOTUBULARIN"/>
    <property type="match status" value="1"/>
</dbReference>
<evidence type="ECO:0000256" key="7">
    <source>
        <dbReference type="PIRSR" id="PIRSR630564-1"/>
    </source>
</evidence>
<evidence type="ECO:0000256" key="5">
    <source>
        <dbReference type="ARBA" id="ARBA00022833"/>
    </source>
</evidence>
<comment type="caution">
    <text evidence="13">The sequence shown here is derived from an EMBL/GenBank/DDBJ whole genome shotgun (WGS) entry which is preliminary data.</text>
</comment>
<comment type="subcellular location">
    <subcellularLocation>
        <location evidence="1">Membrane</location>
    </subcellularLocation>
</comment>
<evidence type="ECO:0000256" key="2">
    <source>
        <dbReference type="ARBA" id="ARBA00007471"/>
    </source>
</evidence>
<gene>
    <name evidence="13" type="ORF">Ae201684_014464</name>
</gene>
<dbReference type="InterPro" id="IPR030564">
    <property type="entry name" value="Myotubularin"/>
</dbReference>
<dbReference type="SUPFAM" id="SSF52799">
    <property type="entry name" value="(Phosphotyrosine protein) phosphatases II"/>
    <property type="match status" value="1"/>
</dbReference>
<dbReference type="Proteomes" id="UP000481153">
    <property type="component" value="Unassembled WGS sequence"/>
</dbReference>
<organism evidence="13 14">
    <name type="scientific">Aphanomyces euteiches</name>
    <dbReference type="NCBI Taxonomy" id="100861"/>
    <lineage>
        <taxon>Eukaryota</taxon>
        <taxon>Sar</taxon>
        <taxon>Stramenopiles</taxon>
        <taxon>Oomycota</taxon>
        <taxon>Saprolegniomycetes</taxon>
        <taxon>Saprolegniales</taxon>
        <taxon>Verrucalvaceae</taxon>
        <taxon>Aphanomyces</taxon>
    </lineage>
</organism>
<dbReference type="InterPro" id="IPR029021">
    <property type="entry name" value="Prot-tyrosine_phosphatase-like"/>
</dbReference>
<evidence type="ECO:0000259" key="12">
    <source>
        <dbReference type="PROSITE" id="PS51339"/>
    </source>
</evidence>
<feature type="binding site" evidence="8">
    <location>
        <begin position="801"/>
        <end position="807"/>
    </location>
    <ligand>
        <name>substrate</name>
    </ligand>
</feature>
<sequence>MKPTPRAKFSYNARTHSAANKDMVSIASLINADIALKVLYEAHGQGLEKDDKAILASTLKTTTKVTHKLEKLLAKHQRRPGEAGMPHIGAEMQHEALKCASCSKKLSMLARGGNCVCCGYISCSKCISLRQVPRCFGFDESSHVKVCALCSSWFHDFLNSKFEEYSRPKEEDKCGDSSTLSDFRAQLDVATEEGYLPKTIKKEIEAALESPLTVSTASSIMGKLKHILASVVAHYEYQDDMDSNDSDNENPSRKSSTKLAKRSGVPASAIQSILSLMVLLDGIQPDEDEPIPLDDESLGDTVVETSPEHVETEFIEADAEEASREMIDHGIENGGSEFFVTLFRRSGDRYRLLVSQGVAHVTSIARGTEFSFHLSDVQLQSIVGDAVRLSFGYRSDLVYQYASESIKAEFCALVDKYKSAHPVPEKRKLPLVPMLKGEHKVHASSFKATVIMGGGDSHIRGVLMATNYRVLFVPVEDAPMVEIPLFDIISVSRVGMGGTGFSRESSSGQKQAGLLVTCKDVRSLRVDVAEDQVDLLQSMISQLAEATQRHKPVHLMTLNDNSLDVPHFAFCYLMSNVAVDGWQFGHITRDYERMGCSRGSNDAASPFQWVDNENGQICDTYPPSLVLPAHIRHGDIVSASLFRAKNRLPVVTWMHPKHKSLLVRSSQPLLGRLLSGTSCNMDEAIIEAYRTLPGREKPLYIFDARKSKAAAGNRLMGKGGVETSENYAGAIIYHLDISNMYKMQASFQALVKICLVPEHDKSWWSAVEGTRWFEHLQLILEGASRIARVLAIEGASALVHCSDGWDRTCQLVCLAQIMLDPYYRTLHGFATLVEKDWCLFGHKFMERLGGNRGKDPTRSKMSPIFLQFLDAVYQIMLQFPNAFEFNDKCLLHLANALSSGMYGTFVYDSYQQRKQASVHTKTVSVWTPLCSSSGYFLNVEYTPTTEPLWIWTGHQALKLWTAYFFQYHEYQCKLSTSQGGQANPQTPETTDD</sequence>
<evidence type="ECO:0000256" key="1">
    <source>
        <dbReference type="ARBA" id="ARBA00004370"/>
    </source>
</evidence>
<keyword evidence="5" id="KW-0862">Zinc</keyword>
<dbReference type="Gene3D" id="3.30.40.10">
    <property type="entry name" value="Zinc/RING finger domain, C3HC4 (zinc finger)"/>
    <property type="match status" value="1"/>
</dbReference>
<dbReference type="PANTHER" id="PTHR10807">
    <property type="entry name" value="MYOTUBULARIN-RELATED"/>
    <property type="match status" value="1"/>
</dbReference>
<dbReference type="Pfam" id="PF06602">
    <property type="entry name" value="Myotub-related"/>
    <property type="match status" value="1"/>
</dbReference>
<keyword evidence="14" id="KW-1185">Reference proteome</keyword>
<dbReference type="CDD" id="cd14507">
    <property type="entry name" value="PTP-MTM-like"/>
    <property type="match status" value="1"/>
</dbReference>
<name>A0A6G0WK45_9STRA</name>
<dbReference type="SUPFAM" id="SSF50729">
    <property type="entry name" value="PH domain-like"/>
    <property type="match status" value="1"/>
</dbReference>
<dbReference type="GO" id="GO:0005737">
    <property type="term" value="C:cytoplasm"/>
    <property type="evidence" value="ECO:0007669"/>
    <property type="project" value="TreeGrafter"/>
</dbReference>
<dbReference type="InterPro" id="IPR017455">
    <property type="entry name" value="Znf_FYVE-rel"/>
</dbReference>
<evidence type="ECO:0000256" key="6">
    <source>
        <dbReference type="ARBA" id="ARBA00023136"/>
    </source>
</evidence>
<reference evidence="13 14" key="1">
    <citation type="submission" date="2019-07" db="EMBL/GenBank/DDBJ databases">
        <title>Genomics analysis of Aphanomyces spp. identifies a new class of oomycete effector associated with host adaptation.</title>
        <authorList>
            <person name="Gaulin E."/>
        </authorList>
    </citation>
    <scope>NUCLEOTIDE SEQUENCE [LARGE SCALE GENOMIC DNA]</scope>
    <source>
        <strain evidence="13 14">ATCC 201684</strain>
    </source>
</reference>